<keyword evidence="2 6" id="KW-0349">Heme</keyword>
<organism evidence="10 11">
    <name type="scientific">Bacillus suaedaesalsae</name>
    <dbReference type="NCBI Taxonomy" id="2810349"/>
    <lineage>
        <taxon>Bacteria</taxon>
        <taxon>Bacillati</taxon>
        <taxon>Bacillota</taxon>
        <taxon>Bacilli</taxon>
        <taxon>Bacillales</taxon>
        <taxon>Bacillaceae</taxon>
        <taxon>Bacillus</taxon>
    </lineage>
</organism>
<reference evidence="10 11" key="1">
    <citation type="submission" date="2021-02" db="EMBL/GenBank/DDBJ databases">
        <title>Bacillus sp. RD4P76, an endophyte from a halophyte.</title>
        <authorList>
            <person name="Sun J.-Q."/>
        </authorList>
    </citation>
    <scope>NUCLEOTIDE SEQUENCE [LARGE SCALE GENOMIC DNA]</scope>
    <source>
        <strain evidence="10 11">RD4P76</strain>
    </source>
</reference>
<dbReference type="Proteomes" id="UP001518925">
    <property type="component" value="Unassembled WGS sequence"/>
</dbReference>
<evidence type="ECO:0000256" key="2">
    <source>
        <dbReference type="ARBA" id="ARBA00022617"/>
    </source>
</evidence>
<sequence>MKKTFMVILFGAMLTLAACGGGDEEASPNESAGGETSGAETTAAEPIYQKSCAGCHGGDLQGGMGPGLTKVGSKYSEEEILNIIHNGQGNMPKGVIQGAEAEAVAAWLAGKK</sequence>
<feature type="signal peptide" evidence="8">
    <location>
        <begin position="1"/>
        <end position="17"/>
    </location>
</feature>
<dbReference type="InterPro" id="IPR036909">
    <property type="entry name" value="Cyt_c-like_dom_sf"/>
</dbReference>
<keyword evidence="3 6" id="KW-0479">Metal-binding</keyword>
<evidence type="ECO:0000313" key="10">
    <source>
        <dbReference type="EMBL" id="MBM6616308.1"/>
    </source>
</evidence>
<dbReference type="PANTHER" id="PTHR37823">
    <property type="entry name" value="CYTOCHROME C-553-LIKE"/>
    <property type="match status" value="1"/>
</dbReference>
<dbReference type="InterPro" id="IPR051811">
    <property type="entry name" value="Cytochrome_c550/c551-like"/>
</dbReference>
<gene>
    <name evidence="10" type="ORF">JR050_01245</name>
</gene>
<dbReference type="PANTHER" id="PTHR37823:SF3">
    <property type="entry name" value="CYTOCHROME C-551"/>
    <property type="match status" value="1"/>
</dbReference>
<evidence type="ECO:0000256" key="7">
    <source>
        <dbReference type="SAM" id="MobiDB-lite"/>
    </source>
</evidence>
<dbReference type="PIRSF" id="PIRSF000025">
    <property type="entry name" value="Cytc_Bsub_c550"/>
    <property type="match status" value="1"/>
</dbReference>
<dbReference type="InterPro" id="IPR012218">
    <property type="entry name" value="Cyt_c_BACSU-c550-type"/>
</dbReference>
<evidence type="ECO:0000256" key="3">
    <source>
        <dbReference type="ARBA" id="ARBA00022723"/>
    </source>
</evidence>
<evidence type="ECO:0000256" key="8">
    <source>
        <dbReference type="SAM" id="SignalP"/>
    </source>
</evidence>
<dbReference type="NCBIfam" id="NF045774">
    <property type="entry name" value="cytochro_C551"/>
    <property type="match status" value="1"/>
</dbReference>
<evidence type="ECO:0000313" key="11">
    <source>
        <dbReference type="Proteomes" id="UP001518925"/>
    </source>
</evidence>
<comment type="caution">
    <text evidence="10">The sequence shown here is derived from an EMBL/GenBank/DDBJ whole genome shotgun (WGS) entry which is preliminary data.</text>
</comment>
<evidence type="ECO:0000256" key="6">
    <source>
        <dbReference type="PROSITE-ProRule" id="PRU00433"/>
    </source>
</evidence>
<keyword evidence="11" id="KW-1185">Reference proteome</keyword>
<dbReference type="InterPro" id="IPR054782">
    <property type="entry name" value="Cytochro_C551"/>
</dbReference>
<evidence type="ECO:0000256" key="4">
    <source>
        <dbReference type="ARBA" id="ARBA00022982"/>
    </source>
</evidence>
<name>A0ABS2DCY3_9BACI</name>
<dbReference type="PROSITE" id="PS51007">
    <property type="entry name" value="CYTC"/>
    <property type="match status" value="1"/>
</dbReference>
<keyword evidence="1" id="KW-0813">Transport</keyword>
<dbReference type="EMBL" id="JAFELM010000009">
    <property type="protein sequence ID" value="MBM6616308.1"/>
    <property type="molecule type" value="Genomic_DNA"/>
</dbReference>
<proteinExistence type="predicted"/>
<keyword evidence="8" id="KW-0732">Signal</keyword>
<evidence type="ECO:0000259" key="9">
    <source>
        <dbReference type="PROSITE" id="PS51007"/>
    </source>
</evidence>
<dbReference type="PROSITE" id="PS51257">
    <property type="entry name" value="PROKAR_LIPOPROTEIN"/>
    <property type="match status" value="1"/>
</dbReference>
<protein>
    <submittedName>
        <fullName evidence="10">Cytochrome c</fullName>
    </submittedName>
</protein>
<feature type="chain" id="PRO_5046391318" evidence="8">
    <location>
        <begin position="18"/>
        <end position="112"/>
    </location>
</feature>
<dbReference type="Gene3D" id="1.10.760.10">
    <property type="entry name" value="Cytochrome c-like domain"/>
    <property type="match status" value="1"/>
</dbReference>
<dbReference type="Pfam" id="PF13442">
    <property type="entry name" value="Cytochrome_CBB3"/>
    <property type="match status" value="1"/>
</dbReference>
<keyword evidence="4" id="KW-0249">Electron transport</keyword>
<evidence type="ECO:0000256" key="1">
    <source>
        <dbReference type="ARBA" id="ARBA00022448"/>
    </source>
</evidence>
<feature type="region of interest" description="Disordered" evidence="7">
    <location>
        <begin position="21"/>
        <end position="43"/>
    </location>
</feature>
<dbReference type="RefSeq" id="WP_204201702.1">
    <property type="nucleotide sequence ID" value="NZ_JAFELM010000009.1"/>
</dbReference>
<accession>A0ABS2DCY3</accession>
<dbReference type="InterPro" id="IPR009056">
    <property type="entry name" value="Cyt_c-like_dom"/>
</dbReference>
<keyword evidence="5 6" id="KW-0408">Iron</keyword>
<feature type="domain" description="Cytochrome c" evidence="9">
    <location>
        <begin position="39"/>
        <end position="112"/>
    </location>
</feature>
<dbReference type="SUPFAM" id="SSF46626">
    <property type="entry name" value="Cytochrome c"/>
    <property type="match status" value="1"/>
</dbReference>
<evidence type="ECO:0000256" key="5">
    <source>
        <dbReference type="ARBA" id="ARBA00023004"/>
    </source>
</evidence>